<dbReference type="PANTHER" id="PTHR43038">
    <property type="entry name" value="ATP-BINDING CASSETTE, SUB-FAMILY H, MEMBER 1"/>
    <property type="match status" value="1"/>
</dbReference>
<evidence type="ECO:0000256" key="2">
    <source>
        <dbReference type="ARBA" id="ARBA00022840"/>
    </source>
</evidence>
<evidence type="ECO:0000313" key="6">
    <source>
        <dbReference type="Proteomes" id="UP000494216"/>
    </source>
</evidence>
<evidence type="ECO:0000313" key="5">
    <source>
        <dbReference type="EMBL" id="CAA9892879.1"/>
    </source>
</evidence>
<keyword evidence="6" id="KW-1185">Reference proteome</keyword>
<dbReference type="InterPro" id="IPR017871">
    <property type="entry name" value="ABC_transporter-like_CS"/>
</dbReference>
<dbReference type="RefSeq" id="WP_174627588.1">
    <property type="nucleotide sequence ID" value="NZ_CADCXN010000122.1"/>
</dbReference>
<gene>
    <name evidence="5" type="primary">ybhF</name>
    <name evidence="5" type="ORF">METHB2_880007</name>
</gene>
<feature type="compositionally biased region" description="Polar residues" evidence="3">
    <location>
        <begin position="603"/>
        <end position="613"/>
    </location>
</feature>
<accession>A0A8S0Y749</accession>
<dbReference type="PANTHER" id="PTHR43038:SF3">
    <property type="entry name" value="ABC TRANSPORTER G FAMILY MEMBER 20 ISOFORM X1"/>
    <property type="match status" value="1"/>
</dbReference>
<dbReference type="InterPro" id="IPR027417">
    <property type="entry name" value="P-loop_NTPase"/>
</dbReference>
<dbReference type="CDD" id="cd03230">
    <property type="entry name" value="ABC_DR_subfamily_A"/>
    <property type="match status" value="2"/>
</dbReference>
<dbReference type="InterPro" id="IPR003593">
    <property type="entry name" value="AAA+_ATPase"/>
</dbReference>
<reference evidence="5 6" key="1">
    <citation type="submission" date="2020-02" db="EMBL/GenBank/DDBJ databases">
        <authorList>
            <person name="Hogendoorn C."/>
        </authorList>
    </citation>
    <scope>NUCLEOTIDE SEQUENCE [LARGE SCALE GENOMIC DNA]</scope>
    <source>
        <strain evidence="5">METHB21</strain>
    </source>
</reference>
<comment type="caution">
    <text evidence="5">The sequence shown here is derived from an EMBL/GenBank/DDBJ whole genome shotgun (WGS) entry which is preliminary data.</text>
</comment>
<keyword evidence="1" id="KW-0547">Nucleotide-binding</keyword>
<dbReference type="PROSITE" id="PS00211">
    <property type="entry name" value="ABC_TRANSPORTER_1"/>
    <property type="match status" value="1"/>
</dbReference>
<protein>
    <submittedName>
        <fullName evidence="5">Putative transporter fused subunits of ABC superfamily: ATP-binding components</fullName>
    </submittedName>
</protein>
<dbReference type="GO" id="GO:0005524">
    <property type="term" value="F:ATP binding"/>
    <property type="evidence" value="ECO:0007669"/>
    <property type="project" value="UniProtKB-KW"/>
</dbReference>
<name>A0A8S0Y749_9GAMM</name>
<dbReference type="Pfam" id="PF00005">
    <property type="entry name" value="ABC_tran"/>
    <property type="match status" value="2"/>
</dbReference>
<dbReference type="GO" id="GO:0016887">
    <property type="term" value="F:ATP hydrolysis activity"/>
    <property type="evidence" value="ECO:0007669"/>
    <property type="project" value="InterPro"/>
</dbReference>
<dbReference type="SMART" id="SM00382">
    <property type="entry name" value="AAA"/>
    <property type="match status" value="2"/>
</dbReference>
<dbReference type="AlphaFoldDB" id="A0A8S0Y749"/>
<dbReference type="EMBL" id="CADCXN010000122">
    <property type="protein sequence ID" value="CAA9892879.1"/>
    <property type="molecule type" value="Genomic_DNA"/>
</dbReference>
<dbReference type="SUPFAM" id="SSF52540">
    <property type="entry name" value="P-loop containing nucleoside triphosphate hydrolases"/>
    <property type="match status" value="2"/>
</dbReference>
<dbReference type="Gene3D" id="3.40.50.300">
    <property type="entry name" value="P-loop containing nucleotide triphosphate hydrolases"/>
    <property type="match status" value="2"/>
</dbReference>
<evidence type="ECO:0000256" key="3">
    <source>
        <dbReference type="SAM" id="MobiDB-lite"/>
    </source>
</evidence>
<evidence type="ECO:0000259" key="4">
    <source>
        <dbReference type="PROSITE" id="PS50893"/>
    </source>
</evidence>
<dbReference type="PROSITE" id="PS50893">
    <property type="entry name" value="ABC_TRANSPORTER_2"/>
    <property type="match status" value="2"/>
</dbReference>
<organism evidence="5 6">
    <name type="scientific">Candidatus Methylobacter favarea</name>
    <dbReference type="NCBI Taxonomy" id="2707345"/>
    <lineage>
        <taxon>Bacteria</taxon>
        <taxon>Pseudomonadati</taxon>
        <taxon>Pseudomonadota</taxon>
        <taxon>Gammaproteobacteria</taxon>
        <taxon>Methylococcales</taxon>
        <taxon>Methylococcaceae</taxon>
        <taxon>Methylobacter</taxon>
    </lineage>
</organism>
<keyword evidence="2 5" id="KW-0067">ATP-binding</keyword>
<proteinExistence type="predicted"/>
<dbReference type="InterPro" id="IPR003439">
    <property type="entry name" value="ABC_transporter-like_ATP-bd"/>
</dbReference>
<feature type="domain" description="ABC transporter" evidence="4">
    <location>
        <begin position="343"/>
        <end position="572"/>
    </location>
</feature>
<evidence type="ECO:0000256" key="1">
    <source>
        <dbReference type="ARBA" id="ARBA00022741"/>
    </source>
</evidence>
<dbReference type="Proteomes" id="UP000494216">
    <property type="component" value="Unassembled WGS sequence"/>
</dbReference>
<feature type="region of interest" description="Disordered" evidence="3">
    <location>
        <begin position="588"/>
        <end position="613"/>
    </location>
</feature>
<sequence>MTAVLHSIPKNTAVAVAATGLGKHFTVGQRQIAALEGITLNIRVGVVSALIGPDGAGKTTLLRLIAGLLAPDHGTISGFGLDPMTQTDAVHAITGYMPQRFGLYEDLTVQENLDLYADLHGVPTRLRSERFHELLEMTKLSAFQDRLAGKLSGGMKQKLGLACTLVARPRLLLLDEPTVGVDPVSRRELWLIIERMVASGTTVLMSTAYLDEAERCHEIFMLHAGQMIRQGAPDAELSLLAGRCYEIHGAENFTRRLQSRLAEQANIVDAVIQVDAVRVVTAQPQPPTLDDLAAEFPSLTVTSVRPRFEDGFIVRLKPLVEQVNLGRALSPSTQAVDREGTVIEVHEVERWFGDFQAVKRISFDVKRGEVFGLLGANGAGKTTTFRMLCGLLPPSGGQLRVTGIDLRSAAAKARRRIGYMSQKFSLYGALSVRQNLEFFASAYRLDRGQRRVRLDWALDEFQLAAYAESSSGDLPLGHKQRLALACALLHEPEILFLDEPTSGVDPLMRRAFWSAINALAEQGVTVLVTTHFMEEAEYCDRLVIMAAGSLLAAGRPKEIRAQARSPDRPNPTLEDAFIQLLHNIAGSDVGASQAGPKGGLQGRSPQQSEQTPS</sequence>
<feature type="domain" description="ABC transporter" evidence="4">
    <location>
        <begin position="16"/>
        <end position="249"/>
    </location>
</feature>